<protein>
    <submittedName>
        <fullName evidence="2">Uncharacterized protein</fullName>
    </submittedName>
</protein>
<evidence type="ECO:0000313" key="3">
    <source>
        <dbReference type="Proteomes" id="UP000076154"/>
    </source>
</evidence>
<dbReference type="STRING" id="39966.A0A369J8D6"/>
<proteinExistence type="predicted"/>
<comment type="caution">
    <text evidence="2">The sequence shown here is derived from an EMBL/GenBank/DDBJ whole genome shotgun (WGS) entry which is preliminary data.</text>
</comment>
<organism evidence="2 3">
    <name type="scientific">Hypsizygus marmoreus</name>
    <name type="common">White beech mushroom</name>
    <name type="synonym">Agaricus marmoreus</name>
    <dbReference type="NCBI Taxonomy" id="39966"/>
    <lineage>
        <taxon>Eukaryota</taxon>
        <taxon>Fungi</taxon>
        <taxon>Dikarya</taxon>
        <taxon>Basidiomycota</taxon>
        <taxon>Agaricomycotina</taxon>
        <taxon>Agaricomycetes</taxon>
        <taxon>Agaricomycetidae</taxon>
        <taxon>Agaricales</taxon>
        <taxon>Tricholomatineae</taxon>
        <taxon>Lyophyllaceae</taxon>
        <taxon>Hypsizygus</taxon>
    </lineage>
</organism>
<evidence type="ECO:0000256" key="1">
    <source>
        <dbReference type="SAM" id="MobiDB-lite"/>
    </source>
</evidence>
<dbReference type="OrthoDB" id="3245313at2759"/>
<accession>A0A369J8D6</accession>
<gene>
    <name evidence="2" type="ORF">Hypma_000647</name>
</gene>
<dbReference type="AlphaFoldDB" id="A0A369J8D6"/>
<name>A0A369J8D6_HYPMA</name>
<dbReference type="Proteomes" id="UP000076154">
    <property type="component" value="Unassembled WGS sequence"/>
</dbReference>
<keyword evidence="3" id="KW-1185">Reference proteome</keyword>
<feature type="region of interest" description="Disordered" evidence="1">
    <location>
        <begin position="441"/>
        <end position="462"/>
    </location>
</feature>
<dbReference type="InParanoid" id="A0A369J8D6"/>
<sequence length="462" mass="50268">MDTRLGALGTPLIRFTSLCHQTHSGRSFSPYIHADGHNVGSNCVQVSIEFNDQVQQALTLENERLQAIADDTKVADPPLNHRPRLPWEPPPKRLCTRSIIPPHVAWRKKNRGGRGVQAAQFGSCAEQYRPRFSIAKEAVDSLVISAFVDAAELPTTQDDAWIGPRGTPTGQPLPTLNDLLKGGFRLGDQVYRGSVNPHHGFAVGKAESLRLGSRDGRATKKMDGVRQQGESLGVFGDGIVNSRCGDFVALPTGVSFGGGQAVPQSLYHPPGRAELIDHLVADKNIARIAGFQSSAFATCTPKLYQHYCEASKSPFAYHSLIRNSSNSIFAATSFNCGPRTVSIRPSSKRSPYIVQSQACGRVSPGSTILFPSAAVEHGNTPVSPNETCLSMAQYTSSGLFRWVAYGFRPWPAKRKGLCQPFDLGEGERWMRDINMFSKLGDQEKDGSCLRPSNGEGFKGINM</sequence>
<reference evidence="2" key="1">
    <citation type="submission" date="2018-04" db="EMBL/GenBank/DDBJ databases">
        <title>Whole genome sequencing of Hypsizygus marmoreus.</title>
        <authorList>
            <person name="Choi I.-G."/>
            <person name="Min B."/>
            <person name="Kim J.-G."/>
            <person name="Kim S."/>
            <person name="Oh Y.-L."/>
            <person name="Kong W.-S."/>
            <person name="Park H."/>
            <person name="Jeong J."/>
            <person name="Song E.-S."/>
        </authorList>
    </citation>
    <scope>NUCLEOTIDE SEQUENCE [LARGE SCALE GENOMIC DNA]</scope>
    <source>
        <strain evidence="2">51987-8</strain>
    </source>
</reference>
<dbReference type="EMBL" id="LUEZ02000106">
    <property type="protein sequence ID" value="RDB18281.1"/>
    <property type="molecule type" value="Genomic_DNA"/>
</dbReference>
<evidence type="ECO:0000313" key="2">
    <source>
        <dbReference type="EMBL" id="RDB18281.1"/>
    </source>
</evidence>